<gene>
    <name evidence="3" type="ORF">D6D22_10518</name>
</gene>
<feature type="signal peptide" evidence="1">
    <location>
        <begin position="1"/>
        <end position="18"/>
    </location>
</feature>
<dbReference type="AlphaFoldDB" id="A0A4S8WYK0"/>
<sequence>MVWTTTSALVSIVETASGLAIQTNRGVDIPAYCNGLIDIALTRLPPPDRSHPNEKSYQGRVEEYVQLLGIARKILQILARHPRINDNASLTMMHLDLHLHNIFVDPDDATIITAFIDWQGTGIEPAFEHAGMVLDLKTTQLHFPGKRDSEGDSHLVLERAYDALVKVYVPRLGAVRNIDDDLLRLFRYCHRTWVDGITVLRDELINLSTRVPPSTRTERELSRTITDYKGWLDTERALGRDTRKPHKCVHDFVRSYLSTGFGYDDPRIGSHLAVRQANNDPQEPALKIWFT</sequence>
<dbReference type="EMBL" id="QZAL01000356">
    <property type="protein sequence ID" value="THW30868.1"/>
    <property type="molecule type" value="Genomic_DNA"/>
</dbReference>
<evidence type="ECO:0000313" key="3">
    <source>
        <dbReference type="EMBL" id="THW30868.1"/>
    </source>
</evidence>
<evidence type="ECO:0000313" key="4">
    <source>
        <dbReference type="Proteomes" id="UP000310687"/>
    </source>
</evidence>
<dbReference type="SUPFAM" id="SSF56112">
    <property type="entry name" value="Protein kinase-like (PK-like)"/>
    <property type="match status" value="1"/>
</dbReference>
<protein>
    <recommendedName>
        <fullName evidence="2">Aminoglycoside phosphotransferase domain-containing protein</fullName>
    </recommendedName>
</protein>
<dbReference type="Gene3D" id="3.90.1200.10">
    <property type="match status" value="1"/>
</dbReference>
<proteinExistence type="predicted"/>
<dbReference type="InterPro" id="IPR011009">
    <property type="entry name" value="Kinase-like_dom_sf"/>
</dbReference>
<dbReference type="Proteomes" id="UP000310687">
    <property type="component" value="Unassembled WGS sequence"/>
</dbReference>
<keyword evidence="1" id="KW-0732">Signal</keyword>
<dbReference type="Pfam" id="PF01636">
    <property type="entry name" value="APH"/>
    <property type="match status" value="1"/>
</dbReference>
<name>A0A4S8WYK0_AURPU</name>
<evidence type="ECO:0000256" key="1">
    <source>
        <dbReference type="SAM" id="SignalP"/>
    </source>
</evidence>
<evidence type="ECO:0000259" key="2">
    <source>
        <dbReference type="Pfam" id="PF01636"/>
    </source>
</evidence>
<feature type="domain" description="Aminoglycoside phosphotransferase" evidence="2">
    <location>
        <begin position="47"/>
        <end position="134"/>
    </location>
</feature>
<feature type="chain" id="PRO_5021003400" description="Aminoglycoside phosphotransferase domain-containing protein" evidence="1">
    <location>
        <begin position="19"/>
        <end position="291"/>
    </location>
</feature>
<comment type="caution">
    <text evidence="3">The sequence shown here is derived from an EMBL/GenBank/DDBJ whole genome shotgun (WGS) entry which is preliminary data.</text>
</comment>
<dbReference type="InterPro" id="IPR002575">
    <property type="entry name" value="Aminoglycoside_PTrfase"/>
</dbReference>
<reference evidence="3 4" key="1">
    <citation type="submission" date="2018-10" db="EMBL/GenBank/DDBJ databases">
        <title>Fifty Aureobasidium pullulans genomes reveal a recombining polyextremotolerant generalist.</title>
        <authorList>
            <person name="Gostincar C."/>
            <person name="Turk M."/>
            <person name="Zajc J."/>
            <person name="Gunde-Cimerman N."/>
        </authorList>
    </citation>
    <scope>NUCLEOTIDE SEQUENCE [LARGE SCALE GENOMIC DNA]</scope>
    <source>
        <strain evidence="3 4">EXF-11013</strain>
    </source>
</reference>
<organism evidence="3 4">
    <name type="scientific">Aureobasidium pullulans</name>
    <name type="common">Black yeast</name>
    <name type="synonym">Pullularia pullulans</name>
    <dbReference type="NCBI Taxonomy" id="5580"/>
    <lineage>
        <taxon>Eukaryota</taxon>
        <taxon>Fungi</taxon>
        <taxon>Dikarya</taxon>
        <taxon>Ascomycota</taxon>
        <taxon>Pezizomycotina</taxon>
        <taxon>Dothideomycetes</taxon>
        <taxon>Dothideomycetidae</taxon>
        <taxon>Dothideales</taxon>
        <taxon>Saccotheciaceae</taxon>
        <taxon>Aureobasidium</taxon>
    </lineage>
</organism>
<accession>A0A4S8WYK0</accession>